<protein>
    <submittedName>
        <fullName evidence="1">Uncharacterized protein</fullName>
    </submittedName>
</protein>
<accession>A0A0E9TT14</accession>
<proteinExistence type="predicted"/>
<name>A0A0E9TT14_ANGAN</name>
<evidence type="ECO:0000313" key="1">
    <source>
        <dbReference type="EMBL" id="JAH55863.1"/>
    </source>
</evidence>
<organism evidence="1">
    <name type="scientific">Anguilla anguilla</name>
    <name type="common">European freshwater eel</name>
    <name type="synonym">Muraena anguilla</name>
    <dbReference type="NCBI Taxonomy" id="7936"/>
    <lineage>
        <taxon>Eukaryota</taxon>
        <taxon>Metazoa</taxon>
        <taxon>Chordata</taxon>
        <taxon>Craniata</taxon>
        <taxon>Vertebrata</taxon>
        <taxon>Euteleostomi</taxon>
        <taxon>Actinopterygii</taxon>
        <taxon>Neopterygii</taxon>
        <taxon>Teleostei</taxon>
        <taxon>Anguilliformes</taxon>
        <taxon>Anguillidae</taxon>
        <taxon>Anguilla</taxon>
    </lineage>
</organism>
<dbReference type="EMBL" id="GBXM01052714">
    <property type="protein sequence ID" value="JAH55863.1"/>
    <property type="molecule type" value="Transcribed_RNA"/>
</dbReference>
<reference evidence="1" key="1">
    <citation type="submission" date="2014-11" db="EMBL/GenBank/DDBJ databases">
        <authorList>
            <person name="Amaro Gonzalez C."/>
        </authorList>
    </citation>
    <scope>NUCLEOTIDE SEQUENCE</scope>
</reference>
<sequence>MTQLNGMPPAALLN</sequence>
<reference evidence="1" key="2">
    <citation type="journal article" date="2015" name="Fish Shellfish Immunol.">
        <title>Early steps in the European eel (Anguilla anguilla)-Vibrio vulnificus interaction in the gills: Role of the RtxA13 toxin.</title>
        <authorList>
            <person name="Callol A."/>
            <person name="Pajuelo D."/>
            <person name="Ebbesson L."/>
            <person name="Teles M."/>
            <person name="MacKenzie S."/>
            <person name="Amaro C."/>
        </authorList>
    </citation>
    <scope>NUCLEOTIDE SEQUENCE</scope>
</reference>